<evidence type="ECO:0000256" key="1">
    <source>
        <dbReference type="ARBA" id="ARBA00022553"/>
    </source>
</evidence>
<dbReference type="Pfam" id="PF02954">
    <property type="entry name" value="HTH_8"/>
    <property type="match status" value="1"/>
</dbReference>
<keyword evidence="1 6" id="KW-0597">Phosphoprotein</keyword>
<feature type="modified residue" description="4-aspartylphosphate" evidence="6">
    <location>
        <position position="51"/>
    </location>
</feature>
<sequence>MKNLLIVDDDPHLLESLAIVFSGIYQVFSALSAEDAVRIVRNEKMDVVLLDVVLPGMDGIEFLSVLRSEAPDLPVVMISGSPSVQPVLKALELGARDYVRKPFDIAELRLVVGRALKNASLERRVKELEEKLSVSPVVDLQKPLKKAVEEYEKKLIQRALRRTGGVQTRAAEELGTTRRILRYRIEKLQIKS</sequence>
<dbReference type="Pfam" id="PF00072">
    <property type="entry name" value="Response_reg"/>
    <property type="match status" value="1"/>
</dbReference>
<dbReference type="GO" id="GO:0005829">
    <property type="term" value="C:cytosol"/>
    <property type="evidence" value="ECO:0007669"/>
    <property type="project" value="TreeGrafter"/>
</dbReference>
<evidence type="ECO:0000313" key="8">
    <source>
        <dbReference type="EMBL" id="QHI69656.1"/>
    </source>
</evidence>
<dbReference type="PANTHER" id="PTHR48111:SF1">
    <property type="entry name" value="TWO-COMPONENT RESPONSE REGULATOR ORR33"/>
    <property type="match status" value="1"/>
</dbReference>
<dbReference type="Proteomes" id="UP000464954">
    <property type="component" value="Chromosome"/>
</dbReference>
<dbReference type="PANTHER" id="PTHR48111">
    <property type="entry name" value="REGULATOR OF RPOS"/>
    <property type="match status" value="1"/>
</dbReference>
<organism evidence="8 9">
    <name type="scientific">Tichowtungia aerotolerans</name>
    <dbReference type="NCBI Taxonomy" id="2697043"/>
    <lineage>
        <taxon>Bacteria</taxon>
        <taxon>Pseudomonadati</taxon>
        <taxon>Kiritimatiellota</taxon>
        <taxon>Tichowtungiia</taxon>
        <taxon>Tichowtungiales</taxon>
        <taxon>Tichowtungiaceae</taxon>
        <taxon>Tichowtungia</taxon>
    </lineage>
</organism>
<keyword evidence="2" id="KW-0902">Two-component regulatory system</keyword>
<dbReference type="InterPro" id="IPR002197">
    <property type="entry name" value="HTH_Fis"/>
</dbReference>
<dbReference type="PROSITE" id="PS50110">
    <property type="entry name" value="RESPONSE_REGULATORY"/>
    <property type="match status" value="1"/>
</dbReference>
<dbReference type="InterPro" id="IPR039420">
    <property type="entry name" value="WalR-like"/>
</dbReference>
<dbReference type="KEGG" id="taer:GT409_09360"/>
<feature type="domain" description="Response regulatory" evidence="7">
    <location>
        <begin position="3"/>
        <end position="116"/>
    </location>
</feature>
<proteinExistence type="predicted"/>
<evidence type="ECO:0000256" key="5">
    <source>
        <dbReference type="ARBA" id="ARBA00023163"/>
    </source>
</evidence>
<accession>A0A6P1MDI8</accession>
<evidence type="ECO:0000256" key="4">
    <source>
        <dbReference type="ARBA" id="ARBA00023125"/>
    </source>
</evidence>
<dbReference type="InterPro" id="IPR011006">
    <property type="entry name" value="CheY-like_superfamily"/>
</dbReference>
<dbReference type="InterPro" id="IPR009057">
    <property type="entry name" value="Homeodomain-like_sf"/>
</dbReference>
<protein>
    <submittedName>
        <fullName evidence="8">Response regulator</fullName>
    </submittedName>
</protein>
<keyword evidence="5" id="KW-0804">Transcription</keyword>
<dbReference type="EMBL" id="CP047593">
    <property type="protein sequence ID" value="QHI69656.1"/>
    <property type="molecule type" value="Genomic_DNA"/>
</dbReference>
<evidence type="ECO:0000256" key="6">
    <source>
        <dbReference type="PROSITE-ProRule" id="PRU00169"/>
    </source>
</evidence>
<dbReference type="GO" id="GO:0032993">
    <property type="term" value="C:protein-DNA complex"/>
    <property type="evidence" value="ECO:0007669"/>
    <property type="project" value="TreeGrafter"/>
</dbReference>
<evidence type="ECO:0000256" key="2">
    <source>
        <dbReference type="ARBA" id="ARBA00023012"/>
    </source>
</evidence>
<dbReference type="Gene3D" id="1.10.10.60">
    <property type="entry name" value="Homeodomain-like"/>
    <property type="match status" value="1"/>
</dbReference>
<dbReference type="SUPFAM" id="SSF46689">
    <property type="entry name" value="Homeodomain-like"/>
    <property type="match status" value="1"/>
</dbReference>
<dbReference type="SMART" id="SM00448">
    <property type="entry name" value="REC"/>
    <property type="match status" value="1"/>
</dbReference>
<evidence type="ECO:0000259" key="7">
    <source>
        <dbReference type="PROSITE" id="PS50110"/>
    </source>
</evidence>
<dbReference type="Gene3D" id="3.40.50.2300">
    <property type="match status" value="1"/>
</dbReference>
<dbReference type="PRINTS" id="PR01590">
    <property type="entry name" value="HTHFIS"/>
</dbReference>
<dbReference type="SUPFAM" id="SSF52172">
    <property type="entry name" value="CheY-like"/>
    <property type="match status" value="1"/>
</dbReference>
<keyword evidence="9" id="KW-1185">Reference proteome</keyword>
<evidence type="ECO:0000313" key="9">
    <source>
        <dbReference type="Proteomes" id="UP000464954"/>
    </source>
</evidence>
<dbReference type="RefSeq" id="WP_160628838.1">
    <property type="nucleotide sequence ID" value="NZ_CP047593.1"/>
</dbReference>
<gene>
    <name evidence="8" type="ORF">GT409_09360</name>
</gene>
<dbReference type="AlphaFoldDB" id="A0A6P1MDI8"/>
<dbReference type="GO" id="GO:0006355">
    <property type="term" value="P:regulation of DNA-templated transcription"/>
    <property type="evidence" value="ECO:0007669"/>
    <property type="project" value="TreeGrafter"/>
</dbReference>
<keyword evidence="3" id="KW-0805">Transcription regulation</keyword>
<name>A0A6P1MDI8_9BACT</name>
<dbReference type="GO" id="GO:0000976">
    <property type="term" value="F:transcription cis-regulatory region binding"/>
    <property type="evidence" value="ECO:0007669"/>
    <property type="project" value="TreeGrafter"/>
</dbReference>
<reference evidence="8 9" key="1">
    <citation type="submission" date="2020-01" db="EMBL/GenBank/DDBJ databases">
        <title>Ponticoccus aerotolerans gen. nov., sp. nov., an anaerobic bacterium and proposal of Ponticoccusceae fam. nov., Ponticoccusles ord. nov. and Ponticoccuse classis nov. in the phylum Kiritimatiellaeota.</title>
        <authorList>
            <person name="Zhou L.Y."/>
            <person name="Du Z.J."/>
        </authorList>
    </citation>
    <scope>NUCLEOTIDE SEQUENCE [LARGE SCALE GENOMIC DNA]</scope>
    <source>
        <strain evidence="8 9">S-5007</strain>
    </source>
</reference>
<dbReference type="GO" id="GO:0000156">
    <property type="term" value="F:phosphorelay response regulator activity"/>
    <property type="evidence" value="ECO:0007669"/>
    <property type="project" value="TreeGrafter"/>
</dbReference>
<keyword evidence="4" id="KW-0238">DNA-binding</keyword>
<evidence type="ECO:0000256" key="3">
    <source>
        <dbReference type="ARBA" id="ARBA00023015"/>
    </source>
</evidence>
<dbReference type="InterPro" id="IPR001789">
    <property type="entry name" value="Sig_transdc_resp-reg_receiver"/>
</dbReference>